<dbReference type="AlphaFoldDB" id="A0A2M7SF77"/>
<evidence type="ECO:0000259" key="11">
    <source>
        <dbReference type="Pfam" id="PF00593"/>
    </source>
</evidence>
<evidence type="ECO:0000313" key="12">
    <source>
        <dbReference type="EMBL" id="PIZ18187.1"/>
    </source>
</evidence>
<keyword evidence="5" id="KW-0732">Signal</keyword>
<dbReference type="SUPFAM" id="SSF56935">
    <property type="entry name" value="Porins"/>
    <property type="match status" value="1"/>
</dbReference>
<evidence type="ECO:0000256" key="6">
    <source>
        <dbReference type="ARBA" id="ARBA00023077"/>
    </source>
</evidence>
<dbReference type="PROSITE" id="PS52016">
    <property type="entry name" value="TONB_DEPENDENT_REC_3"/>
    <property type="match status" value="1"/>
</dbReference>
<dbReference type="GO" id="GO:0015344">
    <property type="term" value="F:siderophore uptake transmembrane transporter activity"/>
    <property type="evidence" value="ECO:0007669"/>
    <property type="project" value="TreeGrafter"/>
</dbReference>
<keyword evidence="6" id="KW-0798">TonB box</keyword>
<accession>A0A2M7SF77</accession>
<evidence type="ECO:0000256" key="8">
    <source>
        <dbReference type="ARBA" id="ARBA00023170"/>
    </source>
</evidence>
<evidence type="ECO:0000256" key="3">
    <source>
        <dbReference type="ARBA" id="ARBA00022452"/>
    </source>
</evidence>
<evidence type="ECO:0000256" key="7">
    <source>
        <dbReference type="ARBA" id="ARBA00023136"/>
    </source>
</evidence>
<dbReference type="Gene3D" id="2.40.170.20">
    <property type="entry name" value="TonB-dependent receptor, beta-barrel domain"/>
    <property type="match status" value="1"/>
</dbReference>
<comment type="caution">
    <text evidence="12">The sequence shown here is derived from an EMBL/GenBank/DDBJ whole genome shotgun (WGS) entry which is preliminary data.</text>
</comment>
<comment type="subcellular location">
    <subcellularLocation>
        <location evidence="1 10">Cell outer membrane</location>
        <topology evidence="1 10">Multi-pass membrane protein</topology>
    </subcellularLocation>
</comment>
<sequence length="272" mass="31071">LQDEINFEALPLTLVPGLRYDAPSAYEKRVSPKMSALYKLREKTSIRASVGQAYRAPTVDDLYWYEDWGWGMGCFGNPDLKPEKSTSWDLGVEHQFNGKVLARTTYFRSEVKDLITWAEDPVGSWHYVATNVDKALIQGVEAESKFQFSPEIFASLSYTYTDARNKGETYYDKYLRYQPKDKVDCTIGYENKNGFKAGIGVEYIGSTYSDQDNTETRKLNEYTLLSARVSKTIGKYAEVYLVGKNLTDEEYQVYRDYPMPGMSVTGGIKVKF</sequence>
<dbReference type="EMBL" id="PFMR01000027">
    <property type="protein sequence ID" value="PIZ18187.1"/>
    <property type="molecule type" value="Genomic_DNA"/>
</dbReference>
<dbReference type="InterPro" id="IPR036942">
    <property type="entry name" value="Beta-barrel_TonB_sf"/>
</dbReference>
<proteinExistence type="inferred from homology"/>
<feature type="domain" description="TonB-dependent receptor-like beta-barrel" evidence="11">
    <location>
        <begin position="1"/>
        <end position="246"/>
    </location>
</feature>
<keyword evidence="3 10" id="KW-1134">Transmembrane beta strand</keyword>
<name>A0A2M7SF77_9BACT</name>
<protein>
    <recommendedName>
        <fullName evidence="11">TonB-dependent receptor-like beta-barrel domain-containing protein</fullName>
    </recommendedName>
</protein>
<gene>
    <name evidence="12" type="ORF">COY52_00745</name>
</gene>
<dbReference type="PANTHER" id="PTHR30069">
    <property type="entry name" value="TONB-DEPENDENT OUTER MEMBRANE RECEPTOR"/>
    <property type="match status" value="1"/>
</dbReference>
<organism evidence="12 13">
    <name type="scientific">Candidatus Desantisbacteria bacterium CG_4_10_14_0_8_um_filter_48_22</name>
    <dbReference type="NCBI Taxonomy" id="1974543"/>
    <lineage>
        <taxon>Bacteria</taxon>
        <taxon>Candidatus Desantisiibacteriota</taxon>
    </lineage>
</organism>
<keyword evidence="2 10" id="KW-0813">Transport</keyword>
<dbReference type="Pfam" id="PF00593">
    <property type="entry name" value="TonB_dep_Rec_b-barrel"/>
    <property type="match status" value="1"/>
</dbReference>
<evidence type="ECO:0000256" key="5">
    <source>
        <dbReference type="ARBA" id="ARBA00022729"/>
    </source>
</evidence>
<keyword evidence="4 10" id="KW-0812">Transmembrane</keyword>
<feature type="non-terminal residue" evidence="12">
    <location>
        <position position="1"/>
    </location>
</feature>
<dbReference type="GO" id="GO:0009279">
    <property type="term" value="C:cell outer membrane"/>
    <property type="evidence" value="ECO:0007669"/>
    <property type="project" value="UniProtKB-SubCell"/>
</dbReference>
<dbReference type="Proteomes" id="UP000229307">
    <property type="component" value="Unassembled WGS sequence"/>
</dbReference>
<dbReference type="InterPro" id="IPR000531">
    <property type="entry name" value="Beta-barrel_TonB"/>
</dbReference>
<dbReference type="GO" id="GO:0044718">
    <property type="term" value="P:siderophore transmembrane transport"/>
    <property type="evidence" value="ECO:0007669"/>
    <property type="project" value="TreeGrafter"/>
</dbReference>
<evidence type="ECO:0000256" key="1">
    <source>
        <dbReference type="ARBA" id="ARBA00004571"/>
    </source>
</evidence>
<keyword evidence="7 10" id="KW-0472">Membrane</keyword>
<evidence type="ECO:0000256" key="4">
    <source>
        <dbReference type="ARBA" id="ARBA00022692"/>
    </source>
</evidence>
<evidence type="ECO:0000256" key="2">
    <source>
        <dbReference type="ARBA" id="ARBA00022448"/>
    </source>
</evidence>
<reference evidence="13" key="1">
    <citation type="submission" date="2017-09" db="EMBL/GenBank/DDBJ databases">
        <title>Depth-based differentiation of microbial function through sediment-hosted aquifers and enrichment of novel symbionts in the deep terrestrial subsurface.</title>
        <authorList>
            <person name="Probst A.J."/>
            <person name="Ladd B."/>
            <person name="Jarett J.K."/>
            <person name="Geller-Mcgrath D.E."/>
            <person name="Sieber C.M.K."/>
            <person name="Emerson J.B."/>
            <person name="Anantharaman K."/>
            <person name="Thomas B.C."/>
            <person name="Malmstrom R."/>
            <person name="Stieglmeier M."/>
            <person name="Klingl A."/>
            <person name="Woyke T."/>
            <person name="Ryan C.M."/>
            <person name="Banfield J.F."/>
        </authorList>
    </citation>
    <scope>NUCLEOTIDE SEQUENCE [LARGE SCALE GENOMIC DNA]</scope>
</reference>
<evidence type="ECO:0000256" key="9">
    <source>
        <dbReference type="ARBA" id="ARBA00023237"/>
    </source>
</evidence>
<evidence type="ECO:0000313" key="13">
    <source>
        <dbReference type="Proteomes" id="UP000229307"/>
    </source>
</evidence>
<dbReference type="InterPro" id="IPR039426">
    <property type="entry name" value="TonB-dep_rcpt-like"/>
</dbReference>
<keyword evidence="8" id="KW-0675">Receptor</keyword>
<keyword evidence="9 10" id="KW-0998">Cell outer membrane</keyword>
<comment type="similarity">
    <text evidence="10">Belongs to the TonB-dependent receptor family.</text>
</comment>
<dbReference type="PANTHER" id="PTHR30069:SF29">
    <property type="entry name" value="HEMOGLOBIN AND HEMOGLOBIN-HAPTOGLOBIN-BINDING PROTEIN 1-RELATED"/>
    <property type="match status" value="1"/>
</dbReference>
<evidence type="ECO:0000256" key="10">
    <source>
        <dbReference type="PROSITE-ProRule" id="PRU01360"/>
    </source>
</evidence>